<dbReference type="GO" id="GO:0005524">
    <property type="term" value="F:ATP binding"/>
    <property type="evidence" value="ECO:0007669"/>
    <property type="project" value="UniProtKB-UniRule"/>
</dbReference>
<dbReference type="SUPFAM" id="SSF47769">
    <property type="entry name" value="SAM/Pointed domain"/>
    <property type="match status" value="1"/>
</dbReference>
<organism evidence="11 12">
    <name type="scientific">Ascaris lumbricoides</name>
    <name type="common">Giant roundworm</name>
    <dbReference type="NCBI Taxonomy" id="6252"/>
    <lineage>
        <taxon>Eukaryota</taxon>
        <taxon>Metazoa</taxon>
        <taxon>Ecdysozoa</taxon>
        <taxon>Nematoda</taxon>
        <taxon>Chromadorea</taxon>
        <taxon>Rhabditida</taxon>
        <taxon>Spirurina</taxon>
        <taxon>Ascaridomorpha</taxon>
        <taxon>Ascaridoidea</taxon>
        <taxon>Ascarididae</taxon>
        <taxon>Ascaris</taxon>
    </lineage>
</organism>
<dbReference type="InterPro" id="IPR011009">
    <property type="entry name" value="Kinase-like_dom_sf"/>
</dbReference>
<dbReference type="GO" id="GO:0006950">
    <property type="term" value="P:response to stress"/>
    <property type="evidence" value="ECO:0007669"/>
    <property type="project" value="UniProtKB-ARBA"/>
</dbReference>
<feature type="binding site" evidence="6">
    <location>
        <position position="87"/>
    </location>
    <ligand>
        <name>ATP</name>
        <dbReference type="ChEBI" id="CHEBI:30616"/>
    </ligand>
</feature>
<feature type="domain" description="SAM" evidence="10">
    <location>
        <begin position="465"/>
        <end position="537"/>
    </location>
</feature>
<evidence type="ECO:0000259" key="9">
    <source>
        <dbReference type="PROSITE" id="PS50011"/>
    </source>
</evidence>
<keyword evidence="3 6" id="KW-0547">Nucleotide-binding</keyword>
<sequence length="1124" mass="127048">MVRIKSSAWESNSFLAQGWSMSSQSHGGSSSQGGTSTADDDRSPVANYPIIARDELELGEQLGAGAYGSVYRGIWKTKGREITVALKKVFMLEKEADILSKIRHRNIIQFFGVSQTNPDFFIVTEFAEGGSLYDYVHKAVDSEIDFDQIINCCCKIRDEIIGTSAEFAEGGSLYDYVHKAVDSEIDFDQIINCCCKIRDEIIGTSAEFAEGGSLYDYVHKAVDSEIDFDQIINWSLQVASGVAYLHYEAPETIIHRDLKSKNVVMSRDLICKLCDFGTSKNLTHSWTAPTWGGTAAWMSPEIINQKDGITTATDVWSYAVVLWEMISREVPYKGLTEFRIYSMIAQQGVTLVIPEKCPSALSNLMKNCWKVDPKDRYDMRQIISSLESMQVNRELSEECGLFLKRKDEWMCEIEKQLQELEAQKLDYAKKLEELARRERALKRREETQRGMDARAIAAEGDVALWDEEQVCQWMRQISIQLSVKGDVLDHLVALFLHHNINGNRLLDITLKDLECLGICSLGLRCNIFREIKTLRQENHRMKNFPSLQVSRQLDQKKKLEKLSQPLSLPLIIHVTMYTRQSGFSYLPKFRYKILVDTDWEESYQDEGMPADLLDSHVVIKSVCISVLSDDKSITREPYRCVSYPYAVSEWIDSPANGGEVEIVCALSYTDRVIRPRNTCIRAKLFDFSRAQTLDNKRLELLVRSYPAASFHSRRGSTASLDRQPYKNQPSADSGLDVSSTLKGVWRSRASASTLLPPDISVDSSSITSTPKSVAKSPLWANIAAGIRGGQSPSSASTSDSLAMSPNACENLSHKKDVTTFNVSQSPLRWPKPVVDGDAILCTGNLVRDSIFMNPLPRLPGDVRQQRLYRTQSRQQMESRKLSGTAARMRRRPLPIILPKRKFSSLMRSEALNPSIVCTAFSLHFEFHSLFSVNMLFKTDFFQEEVHTSVDSQRSFGGDSLSKDVFDHGICSNESTTKLVAERELNGNGEVRLVVSEHKDEVVDECGTDENRQEDARKSRRRRRHRPHKRGAKKEHNEQCSDAESLSTNVSNCSLNARNRGERNRDKERDRSRWIPEVVLEVNDIDYNNDFVGCIASFYLFPFGCAFSVSFLILLSATSSSVFTL</sequence>
<dbReference type="PROSITE" id="PS00108">
    <property type="entry name" value="PROTEIN_KINASE_ST"/>
    <property type="match status" value="1"/>
</dbReference>
<dbReference type="PROSITE" id="PS50011">
    <property type="entry name" value="PROTEIN_KINASE_DOM"/>
    <property type="match status" value="1"/>
</dbReference>
<keyword evidence="1" id="KW-0723">Serine/threonine-protein kinase</keyword>
<feature type="coiled-coil region" evidence="7">
    <location>
        <begin position="406"/>
        <end position="448"/>
    </location>
</feature>
<protein>
    <submittedName>
        <fullName evidence="12">Mitogen-activated protein kinase kinase kinase</fullName>
    </submittedName>
</protein>
<dbReference type="InterPro" id="IPR001660">
    <property type="entry name" value="SAM"/>
</dbReference>
<evidence type="ECO:0000256" key="3">
    <source>
        <dbReference type="ARBA" id="ARBA00022741"/>
    </source>
</evidence>
<dbReference type="Gene3D" id="1.10.150.50">
    <property type="entry name" value="Transcription Factor, Ets-1"/>
    <property type="match status" value="1"/>
</dbReference>
<feature type="compositionally biased region" description="Basic residues" evidence="8">
    <location>
        <begin position="1017"/>
        <end position="1032"/>
    </location>
</feature>
<reference evidence="12" key="1">
    <citation type="submission" date="2023-03" db="UniProtKB">
        <authorList>
            <consortium name="WormBaseParasite"/>
        </authorList>
    </citation>
    <scope>IDENTIFICATION</scope>
</reference>
<dbReference type="InterPro" id="IPR001245">
    <property type="entry name" value="Ser-Thr/Tyr_kinase_cat_dom"/>
</dbReference>
<dbReference type="InterPro" id="IPR013761">
    <property type="entry name" value="SAM/pointed_sf"/>
</dbReference>
<dbReference type="InterPro" id="IPR000719">
    <property type="entry name" value="Prot_kinase_dom"/>
</dbReference>
<dbReference type="InterPro" id="IPR017441">
    <property type="entry name" value="Protein_kinase_ATP_BS"/>
</dbReference>
<accession>A0A9J2PRY9</accession>
<dbReference type="PANTHER" id="PTHR44329:SF288">
    <property type="entry name" value="MITOGEN-ACTIVATED PROTEIN KINASE KINASE KINASE 20"/>
    <property type="match status" value="1"/>
</dbReference>
<keyword evidence="11" id="KW-1185">Reference proteome</keyword>
<feature type="region of interest" description="Disordered" evidence="8">
    <location>
        <begin position="1003"/>
        <end position="1044"/>
    </location>
</feature>
<dbReference type="Proteomes" id="UP000036681">
    <property type="component" value="Unplaced"/>
</dbReference>
<dbReference type="GO" id="GO:0004674">
    <property type="term" value="F:protein serine/threonine kinase activity"/>
    <property type="evidence" value="ECO:0007669"/>
    <property type="project" value="UniProtKB-KW"/>
</dbReference>
<dbReference type="PANTHER" id="PTHR44329">
    <property type="entry name" value="SERINE/THREONINE-PROTEIN KINASE TNNI3K-RELATED"/>
    <property type="match status" value="1"/>
</dbReference>
<keyword evidence="7" id="KW-0175">Coiled coil</keyword>
<dbReference type="AlphaFoldDB" id="A0A9J2PRY9"/>
<keyword evidence="5 6" id="KW-0067">ATP-binding</keyword>
<feature type="domain" description="Protein kinase" evidence="9">
    <location>
        <begin position="56"/>
        <end position="389"/>
    </location>
</feature>
<dbReference type="SUPFAM" id="SSF56112">
    <property type="entry name" value="Protein kinase-like (PK-like)"/>
    <property type="match status" value="1"/>
</dbReference>
<evidence type="ECO:0000313" key="11">
    <source>
        <dbReference type="Proteomes" id="UP000036681"/>
    </source>
</evidence>
<evidence type="ECO:0000256" key="6">
    <source>
        <dbReference type="PROSITE-ProRule" id="PRU10141"/>
    </source>
</evidence>
<feature type="compositionally biased region" description="Polar residues" evidence="8">
    <location>
        <begin position="715"/>
        <end position="736"/>
    </location>
</feature>
<dbReference type="InterPro" id="IPR008271">
    <property type="entry name" value="Ser/Thr_kinase_AS"/>
</dbReference>
<evidence type="ECO:0000256" key="2">
    <source>
        <dbReference type="ARBA" id="ARBA00022679"/>
    </source>
</evidence>
<dbReference type="Gene3D" id="3.30.200.20">
    <property type="entry name" value="Phosphorylase Kinase, domain 1"/>
    <property type="match status" value="1"/>
</dbReference>
<feature type="compositionally biased region" description="Low complexity" evidence="8">
    <location>
        <begin position="20"/>
        <end position="36"/>
    </location>
</feature>
<dbReference type="WBParaSite" id="ALUE_0001204901-mRNA-1">
    <property type="protein sequence ID" value="ALUE_0001204901-mRNA-1"/>
    <property type="gene ID" value="ALUE_0001204901"/>
</dbReference>
<dbReference type="GO" id="GO:0005737">
    <property type="term" value="C:cytoplasm"/>
    <property type="evidence" value="ECO:0007669"/>
    <property type="project" value="TreeGrafter"/>
</dbReference>
<dbReference type="PROSITE" id="PS50105">
    <property type="entry name" value="SAM_DOMAIN"/>
    <property type="match status" value="1"/>
</dbReference>
<dbReference type="PROSITE" id="PS00107">
    <property type="entry name" value="PROTEIN_KINASE_ATP"/>
    <property type="match status" value="1"/>
</dbReference>
<evidence type="ECO:0000313" key="12">
    <source>
        <dbReference type="WBParaSite" id="ALUE_0001204901-mRNA-1"/>
    </source>
</evidence>
<feature type="region of interest" description="Disordered" evidence="8">
    <location>
        <begin position="713"/>
        <end position="736"/>
    </location>
</feature>
<dbReference type="SMART" id="SM00454">
    <property type="entry name" value="SAM"/>
    <property type="match status" value="1"/>
</dbReference>
<evidence type="ECO:0000256" key="4">
    <source>
        <dbReference type="ARBA" id="ARBA00022777"/>
    </source>
</evidence>
<evidence type="ECO:0000259" key="10">
    <source>
        <dbReference type="PROSITE" id="PS50105"/>
    </source>
</evidence>
<evidence type="ECO:0000256" key="8">
    <source>
        <dbReference type="SAM" id="MobiDB-lite"/>
    </source>
</evidence>
<dbReference type="Pfam" id="PF07714">
    <property type="entry name" value="PK_Tyr_Ser-Thr"/>
    <property type="match status" value="1"/>
</dbReference>
<evidence type="ECO:0000256" key="1">
    <source>
        <dbReference type="ARBA" id="ARBA00022527"/>
    </source>
</evidence>
<dbReference type="Pfam" id="PF00536">
    <property type="entry name" value="SAM_1"/>
    <property type="match status" value="1"/>
</dbReference>
<evidence type="ECO:0000256" key="5">
    <source>
        <dbReference type="ARBA" id="ARBA00022840"/>
    </source>
</evidence>
<dbReference type="Gene3D" id="1.10.510.10">
    <property type="entry name" value="Transferase(Phosphotransferase) domain 1"/>
    <property type="match status" value="1"/>
</dbReference>
<name>A0A9J2PRY9_ASCLU</name>
<dbReference type="InterPro" id="IPR051681">
    <property type="entry name" value="Ser/Thr_Kinases-Pseudokinases"/>
</dbReference>
<dbReference type="PRINTS" id="PR00109">
    <property type="entry name" value="TYRKINASE"/>
</dbReference>
<keyword evidence="4" id="KW-0418">Kinase</keyword>
<keyword evidence="2" id="KW-0808">Transferase</keyword>
<proteinExistence type="predicted"/>
<evidence type="ECO:0000256" key="7">
    <source>
        <dbReference type="SAM" id="Coils"/>
    </source>
</evidence>
<dbReference type="SMART" id="SM00220">
    <property type="entry name" value="S_TKc"/>
    <property type="match status" value="1"/>
</dbReference>
<feature type="region of interest" description="Disordered" evidence="8">
    <location>
        <begin position="20"/>
        <end position="44"/>
    </location>
</feature>